<dbReference type="Proteomes" id="UP000535937">
    <property type="component" value="Unassembled WGS sequence"/>
</dbReference>
<dbReference type="GO" id="GO:0016485">
    <property type="term" value="P:protein processing"/>
    <property type="evidence" value="ECO:0007669"/>
    <property type="project" value="TreeGrafter"/>
</dbReference>
<gene>
    <name evidence="5" type="ORF">FHS09_000922</name>
</gene>
<dbReference type="RefSeq" id="WP_183457175.1">
    <property type="nucleotide sequence ID" value="NZ_JACHWZ010000003.1"/>
</dbReference>
<evidence type="ECO:0000256" key="1">
    <source>
        <dbReference type="ARBA" id="ARBA00006814"/>
    </source>
</evidence>
<evidence type="ECO:0000256" key="3">
    <source>
        <dbReference type="ARBA" id="ARBA00022750"/>
    </source>
</evidence>
<reference evidence="5 6" key="1">
    <citation type="submission" date="2020-08" db="EMBL/GenBank/DDBJ databases">
        <title>Genomic Encyclopedia of Type Strains, Phase III (KMG-III): the genomes of soil and plant-associated and newly described type strains.</title>
        <authorList>
            <person name="Whitman W."/>
        </authorList>
    </citation>
    <scope>NUCLEOTIDE SEQUENCE [LARGE SCALE GENOMIC DNA]</scope>
    <source>
        <strain evidence="5 6">CECT 8799</strain>
    </source>
</reference>
<comment type="caution">
    <text evidence="5">The sequence shown here is derived from an EMBL/GenBank/DDBJ whole genome shotgun (WGS) entry which is preliminary data.</text>
</comment>
<sequence>MINTVVISLGHRFRSDDGVGPYILDRVRQGLGNDAVCIGNGGDVTRLLEDWMNRRVYLVDAACTDSRAPGEVIHLNGLEEELPASLSITSSHGLNLSEAIELGKLMGMLPHALDIYAICGEKFSTGGDLSPAVRISADMVAEYIVTELKTEQSYKPDQV</sequence>
<evidence type="ECO:0000256" key="4">
    <source>
        <dbReference type="ARBA" id="ARBA00022801"/>
    </source>
</evidence>
<dbReference type="AlphaFoldDB" id="A0A7W4W9I9"/>
<keyword evidence="4 5" id="KW-0378">Hydrolase</keyword>
<evidence type="ECO:0000313" key="6">
    <source>
        <dbReference type="Proteomes" id="UP000535937"/>
    </source>
</evidence>
<keyword evidence="2 5" id="KW-0645">Protease</keyword>
<dbReference type="GO" id="GO:0004190">
    <property type="term" value="F:aspartic-type endopeptidase activity"/>
    <property type="evidence" value="ECO:0007669"/>
    <property type="project" value="UniProtKB-KW"/>
</dbReference>
<protein>
    <submittedName>
        <fullName evidence="5">Hydrogenase maturation protease</fullName>
        <ecNumber evidence="5">3.4.23.-</ecNumber>
    </submittedName>
</protein>
<dbReference type="NCBIfam" id="TIGR00072">
    <property type="entry name" value="hydrog_prot"/>
    <property type="match status" value="1"/>
</dbReference>
<dbReference type="PANTHER" id="PTHR30302:SF1">
    <property type="entry name" value="HYDROGENASE 2 MATURATION PROTEASE"/>
    <property type="match status" value="1"/>
</dbReference>
<dbReference type="GO" id="GO:0008047">
    <property type="term" value="F:enzyme activator activity"/>
    <property type="evidence" value="ECO:0007669"/>
    <property type="project" value="InterPro"/>
</dbReference>
<organism evidence="5 6">
    <name type="scientific">Microbulbifer rhizosphaerae</name>
    <dbReference type="NCBI Taxonomy" id="1562603"/>
    <lineage>
        <taxon>Bacteria</taxon>
        <taxon>Pseudomonadati</taxon>
        <taxon>Pseudomonadota</taxon>
        <taxon>Gammaproteobacteria</taxon>
        <taxon>Cellvibrionales</taxon>
        <taxon>Microbulbiferaceae</taxon>
        <taxon>Microbulbifer</taxon>
    </lineage>
</organism>
<proteinExistence type="inferred from homology"/>
<dbReference type="InterPro" id="IPR000671">
    <property type="entry name" value="Peptidase_A31"/>
</dbReference>
<dbReference type="SUPFAM" id="SSF53163">
    <property type="entry name" value="HybD-like"/>
    <property type="match status" value="1"/>
</dbReference>
<dbReference type="Gene3D" id="3.40.50.1450">
    <property type="entry name" value="HybD-like"/>
    <property type="match status" value="1"/>
</dbReference>
<accession>A0A7W4W9I9</accession>
<evidence type="ECO:0000256" key="2">
    <source>
        <dbReference type="ARBA" id="ARBA00022670"/>
    </source>
</evidence>
<keyword evidence="3" id="KW-0064">Aspartyl protease</keyword>
<dbReference type="CDD" id="cd00518">
    <property type="entry name" value="H2MP"/>
    <property type="match status" value="1"/>
</dbReference>
<comment type="similarity">
    <text evidence="1">Belongs to the peptidase A31 family.</text>
</comment>
<dbReference type="InterPro" id="IPR023430">
    <property type="entry name" value="Pept_HybD-like_dom_sf"/>
</dbReference>
<keyword evidence="6" id="KW-1185">Reference proteome</keyword>
<dbReference type="EMBL" id="JACHWZ010000003">
    <property type="protein sequence ID" value="MBB3060109.1"/>
    <property type="molecule type" value="Genomic_DNA"/>
</dbReference>
<dbReference type="EC" id="3.4.23.-" evidence="5"/>
<name>A0A7W4W9I9_9GAMM</name>
<dbReference type="PANTHER" id="PTHR30302">
    <property type="entry name" value="HYDROGENASE 1 MATURATION PROTEASE"/>
    <property type="match status" value="1"/>
</dbReference>
<evidence type="ECO:0000313" key="5">
    <source>
        <dbReference type="EMBL" id="MBB3060109.1"/>
    </source>
</evidence>